<feature type="domain" description="Knr4/Smi1-like" evidence="1">
    <location>
        <begin position="34"/>
        <end position="156"/>
    </location>
</feature>
<protein>
    <submittedName>
        <fullName evidence="2">SMI1/KNR4 family protein</fullName>
    </submittedName>
</protein>
<keyword evidence="3" id="KW-1185">Reference proteome</keyword>
<name>A0A6L5G765_9ACTN</name>
<proteinExistence type="predicted"/>
<dbReference type="InterPro" id="IPR018958">
    <property type="entry name" value="Knr4/Smi1-like_dom"/>
</dbReference>
<comment type="caution">
    <text evidence="2">The sequence shown here is derived from an EMBL/GenBank/DDBJ whole genome shotgun (WGS) entry which is preliminary data.</text>
</comment>
<reference evidence="2 3" key="1">
    <citation type="submission" date="2019-10" db="EMBL/GenBank/DDBJ databases">
        <title>Glycomyces albidus sp. nov., a novel actinomycete isolated from rhizosphere soil of wheat (Triticum aestivum L.).</title>
        <authorList>
            <person name="Qian L."/>
        </authorList>
    </citation>
    <scope>NUCLEOTIDE SEQUENCE [LARGE SCALE GENOMIC DNA]</scope>
    <source>
        <strain evidence="2 3">NEAU-7082</strain>
    </source>
</reference>
<evidence type="ECO:0000313" key="2">
    <source>
        <dbReference type="EMBL" id="MQM25494.1"/>
    </source>
</evidence>
<accession>A0A6L5G765</accession>
<dbReference type="EMBL" id="WIAO01000007">
    <property type="protein sequence ID" value="MQM25494.1"/>
    <property type="molecule type" value="Genomic_DNA"/>
</dbReference>
<gene>
    <name evidence="2" type="ORF">GFD30_07910</name>
</gene>
<sequence length="191" mass="20764">MDIPVEESWRRIADWTARHAPSTAAAIRPSAGKAEIGRTRDAVDRPLPADLLDWWRLMDGIADADYRVWSPIPPFYRPLPVAEVREQFASLSRFADESCCGAAGAHAAVAGEPTFGFCTATVPICRDSGGDVLVVDLRDGDRRGCIMEWLAEDGYIPTAWAGTGPMLADVAERLDDPAQTGTGEFGMLEWA</sequence>
<dbReference type="AlphaFoldDB" id="A0A6L5G765"/>
<dbReference type="RefSeq" id="WP_153024658.1">
    <property type="nucleotide sequence ID" value="NZ_WIAO01000007.1"/>
</dbReference>
<dbReference type="Proteomes" id="UP000477750">
    <property type="component" value="Unassembled WGS sequence"/>
</dbReference>
<evidence type="ECO:0000313" key="3">
    <source>
        <dbReference type="Proteomes" id="UP000477750"/>
    </source>
</evidence>
<evidence type="ECO:0000259" key="1">
    <source>
        <dbReference type="Pfam" id="PF09346"/>
    </source>
</evidence>
<dbReference type="Pfam" id="PF09346">
    <property type="entry name" value="SMI1_KNR4"/>
    <property type="match status" value="1"/>
</dbReference>
<organism evidence="2 3">
    <name type="scientific">Glycomyces albidus</name>
    <dbReference type="NCBI Taxonomy" id="2656774"/>
    <lineage>
        <taxon>Bacteria</taxon>
        <taxon>Bacillati</taxon>
        <taxon>Actinomycetota</taxon>
        <taxon>Actinomycetes</taxon>
        <taxon>Glycomycetales</taxon>
        <taxon>Glycomycetaceae</taxon>
        <taxon>Glycomyces</taxon>
    </lineage>
</organism>